<keyword evidence="12 18" id="KW-0472">Membrane</keyword>
<dbReference type="FunFam" id="1.20.120.350:FF:000009">
    <property type="entry name" value="Voltage-dependent T-type calcium channel subunit alpha"/>
    <property type="match status" value="1"/>
</dbReference>
<dbReference type="PANTHER" id="PTHR45628:SF1">
    <property type="entry name" value="VOLTAGE-DEPENDENT CALCIUM CHANNEL TYPE D SUBUNIT ALPHA-1"/>
    <property type="match status" value="1"/>
</dbReference>
<keyword evidence="14" id="KW-0407">Ion channel</keyword>
<dbReference type="FunFam" id="1.10.287.70:FF:000007">
    <property type="entry name" value="Voltage-dependent L-type calcium channel subunit alpha"/>
    <property type="match status" value="1"/>
</dbReference>
<feature type="domain" description="Voltage-dependent calcium channel alpha-1 subunit IQ" evidence="19">
    <location>
        <begin position="1534"/>
        <end position="1568"/>
    </location>
</feature>
<keyword evidence="3 16" id="KW-0109">Calcium transport</keyword>
<feature type="compositionally biased region" description="Basic and acidic residues" evidence="17">
    <location>
        <begin position="399"/>
        <end position="422"/>
    </location>
</feature>
<dbReference type="Pfam" id="PF00520">
    <property type="entry name" value="Ion_trans"/>
    <property type="match status" value="4"/>
</dbReference>
<feature type="compositionally biased region" description="Low complexity" evidence="17">
    <location>
        <begin position="1636"/>
        <end position="1648"/>
    </location>
</feature>
<feature type="compositionally biased region" description="Acidic residues" evidence="17">
    <location>
        <begin position="387"/>
        <end position="398"/>
    </location>
</feature>
<evidence type="ECO:0000256" key="11">
    <source>
        <dbReference type="ARBA" id="ARBA00023065"/>
    </source>
</evidence>
<dbReference type="FunFam" id="1.10.287.70:FF:000009">
    <property type="entry name" value="Voltage-dependent L-type calcium channel subunit alpha"/>
    <property type="match status" value="1"/>
</dbReference>
<dbReference type="InterPro" id="IPR005446">
    <property type="entry name" value="VDCC_L_a1su"/>
</dbReference>
<feature type="transmembrane region" description="Helical" evidence="18">
    <location>
        <begin position="1280"/>
        <end position="1298"/>
    </location>
</feature>
<feature type="transmembrane region" description="Helical" evidence="18">
    <location>
        <begin position="834"/>
        <end position="852"/>
    </location>
</feature>
<sequence length="1819" mass="206723">MKSSWPTAAELAQNRAKLNGQPKYGKPPPQPKRQKKPTNAVRPKRALFCLTLGNPIRSTAISLFTVFFLDVFRTPFDVMILITIFANCAALAAFQPLPEQDSSLINEELEVAEFVFLGIFTMESVLKIIAYGFVMHPGAYLRNGWNILDFVIVVVGLATIIVKLYTPDSFDVKALRAFRVLRPLRLVSGVPSLQVVLNSIIKALIPLFHIALLVVFVVIIYAIIGVELFMGKLHSTCYDNVTGQPTFDEPHPCSTESEGYSCSNAGPGQVCLKKWEGPNYGITNFDNIGLACLTVFQCITLEGWTDVMYSINDAIGNSWPWLYFVTLIIWGSFFVLNLVLGVLSGEFAKEKARAQKSGEFQKLREKQLVDDAYHGYLDWISQAEDIEGDSSAGEDEEGKADRKPSFRRRKENDDISKNKENQEDSAASDQGWIDRKKKILKRFHHRLRRSCRKAVKTQWFYWTVIVFVFLNSLTLALEHYNQPEFLTQFLDKANKLFLALFTLEMVVKMYCLGFHGYFASLFNRFDCLVVISSLLELGLTEAMDQRPIGISMLRCVRLLRIFKVTRYWSSLSNLVASLLNSMRSIMGLLLLLSLFMVIFSLLGMQIFGGKFNLGDEDVPRSNFDSFWRALVTVFQILTGEDWNAVMYTGIQSWGGITESLSAIPILYFIFLVVVGNYILLNVFLAIAVDNLADAESLTEMEEEKKKEREEELEMKLRMEEKESSSNKDLENKRASTSSGKSHRLIKIWKTNELLHLAGKIRVSRLRKHPITDAESPSLAEDSKATLNRDHESVRSATSTEVMDHEPMPPESSLFIFSNTNCFRVVCHRIATNSYFVNFILLLIIVSSCMLAAEDPLNSNSKRNQVLNYFDYFFTAVFTIEITIKIIAYGVILHKGSFCRSAFNLLDFLVVAVSIVSIALRDSSSQISVVRILRVLRVLRPLRAINRAKGLKHVVQCVFVAVKTIGNIMLVTVLFNFLFAVIGVQLFKGTFFSCTDAEKITKRECQGQYIEFKGPGLTNPVVKDREWQPQTFNFNDVPQAMLTLFTVMTFEGWPGILESSMDSTDVDEGPFLNNRPWVAIYYVIYIIIIAFFMINIFVGFVIVTFQNEGEEEFKDCELDKNQRKCVEFALKARPTRRYIPTNRLQFHVWRVVTSQPFEYLIFAFITGNTILLMMQYYNEPKLYTRVLDGFNIGFTSVFLLECILKLFAFKPKNYFLDRWNLFDFVVVVGSVVDITMNEVSSEQMFAFGFFRLFRALRLVKLLNQGSGIKTLLWTFIKSFQALPYVGLLIIMTFFIYAVVGMQMFGRIAIDPETQINRNNNFQTFPQSLMVLFRSATGENWQLIMLACTDTPNAKCDPNAYPQDTDGLCGTDFAYAYFCSFYAICSFLIINLFVAVIMDNFDYLTRDWSILGPHHLDEFVRVWSEYDPEASGCVKHVDIVTVLKRIAPPLGFGKFCPHREACKRLVSMNMPLNRDGTVNFNATLFGLVRTSLSIKRPEGKGSLEKANEEMRAIIMKVWPKTSQEFLDEIIQPPGGDDEVTVGKFYATYLIQEYFRRFKARQRAENAQYQDAHSTQALQAGLRTLHGLGPQLRRAISGHLDDDDEELFLKEDIQQKSQHKRFWESLKNAVTPSPRHSRPSSLRRPGSIRLSAFIKKGNSTPEAQRKSSLPATLTFSHGPLLTSDRQLLVPPQQSDVNANDKESKQSAHVPSKPPLKGTVYLTEKRYLGARSFPLPIMANGDLKEPALDTRERSKSEILERPASGEAVLEPTELDKEKSSSAQNIVEQALQDEELDEDDTIVRVVEQEIAEAFDLSTDQLNDA</sequence>
<dbReference type="InParanoid" id="A7RNU9"/>
<dbReference type="Gene3D" id="6.10.250.2500">
    <property type="match status" value="1"/>
</dbReference>
<dbReference type="InterPro" id="IPR002077">
    <property type="entry name" value="VDCCAlpha1"/>
</dbReference>
<feature type="region of interest" description="Disordered" evidence="17">
    <location>
        <begin position="1691"/>
        <end position="1713"/>
    </location>
</feature>
<feature type="transmembrane region" description="Helical" evidence="18">
    <location>
        <begin position="114"/>
        <end position="135"/>
    </location>
</feature>
<dbReference type="PRINTS" id="PR01630">
    <property type="entry name" value="LVDCCALPHA1"/>
</dbReference>
<feature type="region of interest" description="Disordered" evidence="17">
    <location>
        <begin position="1740"/>
        <end position="1779"/>
    </location>
</feature>
<dbReference type="FunCoup" id="A7RNU9">
    <property type="interactions" value="199"/>
</dbReference>
<comment type="function">
    <text evidence="16">Voltage-sensitive calcium channels (VSCC) mediate the entry of calcium ions into excitable cells and are also involved in a variety of calcium-dependent processes, including muscle contraction, hormone or neurotransmitter release, gene expression, cell motility, cell division and cell death.</text>
</comment>
<keyword evidence="4 16" id="KW-0107">Calcium channel</keyword>
<proteinExistence type="inferred from homology"/>
<evidence type="ECO:0000256" key="13">
    <source>
        <dbReference type="ARBA" id="ARBA00023180"/>
    </source>
</evidence>
<dbReference type="Gene3D" id="1.20.120.350">
    <property type="entry name" value="Voltage-gated potassium channels. Chain C"/>
    <property type="match status" value="4"/>
</dbReference>
<feature type="transmembrane region" description="Helical" evidence="18">
    <location>
        <begin position="1078"/>
        <end position="1104"/>
    </location>
</feature>
<feature type="transmembrane region" description="Helical" evidence="18">
    <location>
        <begin position="497"/>
        <end position="518"/>
    </location>
</feature>
<dbReference type="Proteomes" id="UP000001593">
    <property type="component" value="Unassembled WGS sequence"/>
</dbReference>
<evidence type="ECO:0000256" key="1">
    <source>
        <dbReference type="ARBA" id="ARBA00004141"/>
    </source>
</evidence>
<feature type="region of interest" description="Disordered" evidence="17">
    <location>
        <begin position="1"/>
        <end position="40"/>
    </location>
</feature>
<feature type="transmembrane region" description="Helical" evidence="18">
    <location>
        <begin position="46"/>
        <end position="69"/>
    </location>
</feature>
<feature type="binding site" evidence="15">
    <location>
        <position position="1050"/>
    </location>
    <ligand>
        <name>Ca(2+)</name>
        <dbReference type="ChEBI" id="CHEBI:29108"/>
    </ligand>
</feature>
<evidence type="ECO:0000313" key="21">
    <source>
        <dbReference type="Proteomes" id="UP000001593"/>
    </source>
</evidence>
<gene>
    <name evidence="20" type="ORF">NEMVEDRAFT_v1g88037</name>
</gene>
<dbReference type="PhylomeDB" id="A7RNU9"/>
<protein>
    <recommendedName>
        <fullName evidence="16">Voltage-dependent L-type calcium channel subunit alpha</fullName>
    </recommendedName>
</protein>
<keyword evidence="11" id="KW-0406">Ion transport</keyword>
<feature type="binding site" evidence="15">
    <location>
        <position position="640"/>
    </location>
    <ligand>
        <name>Ca(2+)</name>
        <dbReference type="ChEBI" id="CHEBI:29108"/>
    </ligand>
</feature>
<feature type="region of interest" description="Disordered" evidence="17">
    <location>
        <begin position="698"/>
        <end position="737"/>
    </location>
</feature>
<feature type="compositionally biased region" description="Basic and acidic residues" evidence="17">
    <location>
        <begin position="1740"/>
        <end position="1756"/>
    </location>
</feature>
<evidence type="ECO:0000256" key="7">
    <source>
        <dbReference type="ARBA" id="ARBA00022737"/>
    </source>
</evidence>
<evidence type="ECO:0000256" key="15">
    <source>
        <dbReference type="PIRSR" id="PIRSR602077-1"/>
    </source>
</evidence>
<dbReference type="Gene3D" id="6.10.250.2180">
    <property type="match status" value="1"/>
</dbReference>
<feature type="non-terminal residue" evidence="20">
    <location>
        <position position="1"/>
    </location>
</feature>
<evidence type="ECO:0000256" key="16">
    <source>
        <dbReference type="RuleBase" id="RU003808"/>
    </source>
</evidence>
<dbReference type="Pfam" id="PF08763">
    <property type="entry name" value="Ca_chan_IQ"/>
    <property type="match status" value="1"/>
</dbReference>
<evidence type="ECO:0000256" key="14">
    <source>
        <dbReference type="ARBA" id="ARBA00023303"/>
    </source>
</evidence>
<dbReference type="FunFam" id="1.20.120.350:FF:000001">
    <property type="entry name" value="Voltage-dependent L-type calcium channel subunit alpha"/>
    <property type="match status" value="1"/>
</dbReference>
<dbReference type="EMBL" id="DS469523">
    <property type="protein sequence ID" value="EDO46991.1"/>
    <property type="molecule type" value="Genomic_DNA"/>
</dbReference>
<evidence type="ECO:0000256" key="5">
    <source>
        <dbReference type="ARBA" id="ARBA00022692"/>
    </source>
</evidence>
<keyword evidence="7" id="KW-0677">Repeat</keyword>
<dbReference type="GO" id="GO:0008331">
    <property type="term" value="F:high voltage-gated calcium channel activity"/>
    <property type="evidence" value="ECO:0000318"/>
    <property type="project" value="GO_Central"/>
</dbReference>
<keyword evidence="8 15" id="KW-0106">Calcium</keyword>
<feature type="transmembrane region" description="Helical" evidence="18">
    <location>
        <begin position="203"/>
        <end position="224"/>
    </location>
</feature>
<feature type="region of interest" description="Disordered" evidence="17">
    <location>
        <begin position="387"/>
        <end position="429"/>
    </location>
</feature>
<feature type="transmembrane region" description="Helical" evidence="18">
    <location>
        <begin position="1188"/>
        <end position="1206"/>
    </location>
</feature>
<feature type="transmembrane region" description="Helical" evidence="18">
    <location>
        <begin position="1158"/>
        <end position="1176"/>
    </location>
</feature>
<dbReference type="GO" id="GO:0005891">
    <property type="term" value="C:voltage-gated calcium channel complex"/>
    <property type="evidence" value="ECO:0000318"/>
    <property type="project" value="GO_Central"/>
</dbReference>
<evidence type="ECO:0000256" key="3">
    <source>
        <dbReference type="ARBA" id="ARBA00022568"/>
    </source>
</evidence>
<feature type="region of interest" description="Disordered" evidence="17">
    <location>
        <begin position="1622"/>
        <end position="1673"/>
    </location>
</feature>
<dbReference type="InterPro" id="IPR031649">
    <property type="entry name" value="GPHH_dom"/>
</dbReference>
<dbReference type="GO" id="GO:0098703">
    <property type="term" value="P:calcium ion import across plasma membrane"/>
    <property type="evidence" value="ECO:0000318"/>
    <property type="project" value="GO_Central"/>
</dbReference>
<evidence type="ECO:0000256" key="12">
    <source>
        <dbReference type="ARBA" id="ARBA00023136"/>
    </source>
</evidence>
<evidence type="ECO:0000256" key="17">
    <source>
        <dbReference type="SAM" id="MobiDB-lite"/>
    </source>
</evidence>
<dbReference type="InterPro" id="IPR050599">
    <property type="entry name" value="VDCC_alpha-1_subunit"/>
</dbReference>
<feature type="compositionally biased region" description="Basic and acidic residues" evidence="17">
    <location>
        <begin position="702"/>
        <end position="733"/>
    </location>
</feature>
<keyword evidence="10 18" id="KW-1133">Transmembrane helix</keyword>
<dbReference type="InterPro" id="IPR014873">
    <property type="entry name" value="VDCC_a1su_IQ"/>
</dbReference>
<keyword evidence="21" id="KW-1185">Reference proteome</keyword>
<evidence type="ECO:0000256" key="18">
    <source>
        <dbReference type="SAM" id="Phobius"/>
    </source>
</evidence>
<feature type="transmembrane region" description="Helical" evidence="18">
    <location>
        <begin position="665"/>
        <end position="688"/>
    </location>
</feature>
<keyword evidence="13" id="KW-0325">Glycoprotein</keyword>
<dbReference type="Pfam" id="PF16905">
    <property type="entry name" value="GPHH"/>
    <property type="match status" value="1"/>
</dbReference>
<dbReference type="SUPFAM" id="SSF81324">
    <property type="entry name" value="Voltage-gated potassium channels"/>
    <property type="match status" value="4"/>
</dbReference>
<feature type="transmembrane region" description="Helical" evidence="18">
    <location>
        <begin position="953"/>
        <end position="981"/>
    </location>
</feature>
<evidence type="ECO:0000256" key="9">
    <source>
        <dbReference type="ARBA" id="ARBA00022882"/>
    </source>
</evidence>
<dbReference type="InterPro" id="IPR005821">
    <property type="entry name" value="Ion_trans_dom"/>
</dbReference>
<dbReference type="eggNOG" id="KOG2301">
    <property type="taxonomic scope" value="Eukaryota"/>
</dbReference>
<feature type="binding site" evidence="15">
    <location>
        <position position="302"/>
    </location>
    <ligand>
        <name>Ca(2+)</name>
        <dbReference type="ChEBI" id="CHEBI:29108"/>
    </ligand>
</feature>
<evidence type="ECO:0000259" key="19">
    <source>
        <dbReference type="SMART" id="SM01062"/>
    </source>
</evidence>
<organism evidence="20 21">
    <name type="scientific">Nematostella vectensis</name>
    <name type="common">Starlet sea anemone</name>
    <dbReference type="NCBI Taxonomy" id="45351"/>
    <lineage>
        <taxon>Eukaryota</taxon>
        <taxon>Metazoa</taxon>
        <taxon>Cnidaria</taxon>
        <taxon>Anthozoa</taxon>
        <taxon>Hexacorallia</taxon>
        <taxon>Actiniaria</taxon>
        <taxon>Edwardsiidae</taxon>
        <taxon>Nematostella</taxon>
    </lineage>
</organism>
<evidence type="ECO:0000256" key="6">
    <source>
        <dbReference type="ARBA" id="ARBA00022723"/>
    </source>
</evidence>
<dbReference type="InterPro" id="IPR027359">
    <property type="entry name" value="Volt_channel_dom_sf"/>
</dbReference>
<dbReference type="OMA" id="QFMASAI"/>
<name>A7RNU9_NEMVE</name>
<dbReference type="STRING" id="45351.A7RNU9"/>
<dbReference type="Gene3D" id="1.10.287.70">
    <property type="match status" value="4"/>
</dbReference>
<dbReference type="GO" id="GO:0046872">
    <property type="term" value="F:metal ion binding"/>
    <property type="evidence" value="ECO:0007669"/>
    <property type="project" value="UniProtKB-KW"/>
</dbReference>
<keyword evidence="9 16" id="KW-0851">Voltage-gated channel</keyword>
<feature type="transmembrane region" description="Helical" evidence="18">
    <location>
        <begin position="75"/>
        <end position="94"/>
    </location>
</feature>
<accession>A7RNU9</accession>
<evidence type="ECO:0000256" key="4">
    <source>
        <dbReference type="ARBA" id="ARBA00022673"/>
    </source>
</evidence>
<dbReference type="FunFam" id="1.20.120.350:FF:000006">
    <property type="entry name" value="Voltage-dependent L-type calcium channel subunit alpha"/>
    <property type="match status" value="1"/>
</dbReference>
<feature type="transmembrane region" description="Helical" evidence="18">
    <location>
        <begin position="147"/>
        <end position="166"/>
    </location>
</feature>
<dbReference type="SMART" id="SM01062">
    <property type="entry name" value="Ca_chan_IQ"/>
    <property type="match status" value="1"/>
</dbReference>
<dbReference type="FunFam" id="1.10.287.70:FF:000107">
    <property type="entry name" value="Voltage-dependent L-type calcium channel subunit alpha"/>
    <property type="match status" value="1"/>
</dbReference>
<keyword evidence="6 15" id="KW-0479">Metal-binding</keyword>
<dbReference type="PANTHER" id="PTHR45628">
    <property type="entry name" value="VOLTAGE-DEPENDENT CALCIUM CHANNEL TYPE A SUBUNIT ALPHA-1"/>
    <property type="match status" value="1"/>
</dbReference>
<feature type="transmembrane region" description="Helical" evidence="18">
    <location>
        <begin position="872"/>
        <end position="892"/>
    </location>
</feature>
<feature type="transmembrane region" description="Helical" evidence="18">
    <location>
        <begin position="321"/>
        <end position="343"/>
    </location>
</feature>
<keyword evidence="2" id="KW-0813">Transport</keyword>
<reference evidence="20 21" key="1">
    <citation type="journal article" date="2007" name="Science">
        <title>Sea anemone genome reveals ancestral eumetazoan gene repertoire and genomic organization.</title>
        <authorList>
            <person name="Putnam N.H."/>
            <person name="Srivastava M."/>
            <person name="Hellsten U."/>
            <person name="Dirks B."/>
            <person name="Chapman J."/>
            <person name="Salamov A."/>
            <person name="Terry A."/>
            <person name="Shapiro H."/>
            <person name="Lindquist E."/>
            <person name="Kapitonov V.V."/>
            <person name="Jurka J."/>
            <person name="Genikhovich G."/>
            <person name="Grigoriev I.V."/>
            <person name="Lucas S.M."/>
            <person name="Steele R.E."/>
            <person name="Finnerty J.R."/>
            <person name="Technau U."/>
            <person name="Martindale M.Q."/>
            <person name="Rokhsar D.S."/>
        </authorList>
    </citation>
    <scope>NUCLEOTIDE SEQUENCE [LARGE SCALE GENOMIC DNA]</scope>
    <source>
        <strain evidence="21">CH2 X CH6</strain>
    </source>
</reference>
<evidence type="ECO:0000256" key="2">
    <source>
        <dbReference type="ARBA" id="ARBA00022448"/>
    </source>
</evidence>
<feature type="transmembrane region" description="Helical" evidence="18">
    <location>
        <begin position="901"/>
        <end position="919"/>
    </location>
</feature>
<dbReference type="HOGENOM" id="CLU_000540_0_1_1"/>
<dbReference type="FunFam" id="1.20.120.350:FF:000120">
    <property type="entry name" value="Voltage-dependent L-type calcium channel subunit alpha"/>
    <property type="match status" value="1"/>
</dbReference>
<feature type="compositionally biased region" description="Polar residues" evidence="17">
    <location>
        <begin position="1654"/>
        <end position="1672"/>
    </location>
</feature>
<feature type="transmembrane region" description="Helical" evidence="18">
    <location>
        <begin position="459"/>
        <end position="477"/>
    </location>
</feature>
<dbReference type="FunFam" id="1.10.287.70:FF:000117">
    <property type="entry name" value="Voltage-gated Ca2+ channel, alpha subunit"/>
    <property type="match status" value="1"/>
</dbReference>
<evidence type="ECO:0000256" key="8">
    <source>
        <dbReference type="ARBA" id="ARBA00022837"/>
    </source>
</evidence>
<feature type="compositionally biased region" description="Basic and acidic residues" evidence="17">
    <location>
        <begin position="780"/>
        <end position="793"/>
    </location>
</feature>
<comment type="similarity">
    <text evidence="16">Belongs to the calcium channel alpha-1 subunit (TC 1.A.1.11) family.</text>
</comment>
<dbReference type="PRINTS" id="PR00167">
    <property type="entry name" value="CACHANNEL"/>
</dbReference>
<feature type="transmembrane region" description="Helical" evidence="18">
    <location>
        <begin position="588"/>
        <end position="607"/>
    </location>
</feature>
<feature type="transmembrane region" description="Helical" evidence="18">
    <location>
        <begin position="1373"/>
        <end position="1396"/>
    </location>
</feature>
<comment type="subcellular location">
    <subcellularLocation>
        <location evidence="1 16">Membrane</location>
        <topology evidence="1 16">Multi-pass membrane protein</topology>
    </subcellularLocation>
</comment>
<evidence type="ECO:0000313" key="20">
    <source>
        <dbReference type="EMBL" id="EDO46991.1"/>
    </source>
</evidence>
<evidence type="ECO:0000256" key="10">
    <source>
        <dbReference type="ARBA" id="ARBA00022989"/>
    </source>
</evidence>
<keyword evidence="5 18" id="KW-0812">Transmembrane</keyword>
<feature type="region of interest" description="Disordered" evidence="17">
    <location>
        <begin position="772"/>
        <end position="805"/>
    </location>
</feature>